<reference evidence="3" key="1">
    <citation type="journal article" date="2002" name="Science">
        <title>The draft genome of Ciona intestinalis: insights into chordate and vertebrate origins.</title>
        <authorList>
            <person name="Dehal P."/>
            <person name="Satou Y."/>
            <person name="Campbell R.K."/>
            <person name="Chapman J."/>
            <person name="Degnan B."/>
            <person name="De Tomaso A."/>
            <person name="Davidson B."/>
            <person name="Di Gregorio A."/>
            <person name="Gelpke M."/>
            <person name="Goodstein D.M."/>
            <person name="Harafuji N."/>
            <person name="Hastings K.E."/>
            <person name="Ho I."/>
            <person name="Hotta K."/>
            <person name="Huang W."/>
            <person name="Kawashima T."/>
            <person name="Lemaire P."/>
            <person name="Martinez D."/>
            <person name="Meinertzhagen I.A."/>
            <person name="Necula S."/>
            <person name="Nonaka M."/>
            <person name="Putnam N."/>
            <person name="Rash S."/>
            <person name="Saiga H."/>
            <person name="Satake M."/>
            <person name="Terry A."/>
            <person name="Yamada L."/>
            <person name="Wang H.G."/>
            <person name="Awazu S."/>
            <person name="Azumi K."/>
            <person name="Boore J."/>
            <person name="Branno M."/>
            <person name="Chin-Bow S."/>
            <person name="DeSantis R."/>
            <person name="Doyle S."/>
            <person name="Francino P."/>
            <person name="Keys D.N."/>
            <person name="Haga S."/>
            <person name="Hayashi H."/>
            <person name="Hino K."/>
            <person name="Imai K.S."/>
            <person name="Inaba K."/>
            <person name="Kano S."/>
            <person name="Kobayashi K."/>
            <person name="Kobayashi M."/>
            <person name="Lee B.I."/>
            <person name="Makabe K.W."/>
            <person name="Manohar C."/>
            <person name="Matassi G."/>
            <person name="Medina M."/>
            <person name="Mochizuki Y."/>
            <person name="Mount S."/>
            <person name="Morishita T."/>
            <person name="Miura S."/>
            <person name="Nakayama A."/>
            <person name="Nishizaka S."/>
            <person name="Nomoto H."/>
            <person name="Ohta F."/>
            <person name="Oishi K."/>
            <person name="Rigoutsos I."/>
            <person name="Sano M."/>
            <person name="Sasaki A."/>
            <person name="Sasakura Y."/>
            <person name="Shoguchi E."/>
            <person name="Shin-i T."/>
            <person name="Spagnuolo A."/>
            <person name="Stainier D."/>
            <person name="Suzuki M.M."/>
            <person name="Tassy O."/>
            <person name="Takatori N."/>
            <person name="Tokuoka M."/>
            <person name="Yagi K."/>
            <person name="Yoshizaki F."/>
            <person name="Wada S."/>
            <person name="Zhang C."/>
            <person name="Hyatt P.D."/>
            <person name="Larimer F."/>
            <person name="Detter C."/>
            <person name="Doggett N."/>
            <person name="Glavina T."/>
            <person name="Hawkins T."/>
            <person name="Richardson P."/>
            <person name="Lucas S."/>
            <person name="Kohara Y."/>
            <person name="Levine M."/>
            <person name="Satoh N."/>
            <person name="Rokhsar D.S."/>
        </authorList>
    </citation>
    <scope>NUCLEOTIDE SEQUENCE [LARGE SCALE GENOMIC DNA]</scope>
</reference>
<protein>
    <submittedName>
        <fullName evidence="2">Uncharacterized protein</fullName>
    </submittedName>
</protein>
<evidence type="ECO:0000313" key="2">
    <source>
        <dbReference type="Ensembl" id="ENSCINP00000015926.3"/>
    </source>
</evidence>
<feature type="region of interest" description="Disordered" evidence="1">
    <location>
        <begin position="1"/>
        <end position="20"/>
    </location>
</feature>
<dbReference type="EMBL" id="EAAA01000619">
    <property type="status" value="NOT_ANNOTATED_CDS"/>
    <property type="molecule type" value="Genomic_DNA"/>
</dbReference>
<reference evidence="2" key="2">
    <citation type="journal article" date="2008" name="Genome Biol.">
        <title>Improved genome assembly and evidence-based global gene model set for the chordate Ciona intestinalis: new insight into intron and operon populations.</title>
        <authorList>
            <person name="Satou Y."/>
            <person name="Mineta K."/>
            <person name="Ogasawara M."/>
            <person name="Sasakura Y."/>
            <person name="Shoguchi E."/>
            <person name="Ueno K."/>
            <person name="Yamada L."/>
            <person name="Matsumoto J."/>
            <person name="Wasserscheid J."/>
            <person name="Dewar K."/>
            <person name="Wiley G.B."/>
            <person name="Macmil S.L."/>
            <person name="Roe B.A."/>
            <person name="Zeller R.W."/>
            <person name="Hastings K.E."/>
            <person name="Lemaire P."/>
            <person name="Lindquist E."/>
            <person name="Endo T."/>
            <person name="Hotta K."/>
            <person name="Inaba K."/>
        </authorList>
    </citation>
    <scope>NUCLEOTIDE SEQUENCE [LARGE SCALE GENOMIC DNA]</scope>
    <source>
        <strain evidence="2">wild type</strain>
    </source>
</reference>
<dbReference type="Proteomes" id="UP000008144">
    <property type="component" value="Chromosome 10"/>
</dbReference>
<proteinExistence type="predicted"/>
<evidence type="ECO:0000256" key="1">
    <source>
        <dbReference type="SAM" id="MobiDB-lite"/>
    </source>
</evidence>
<dbReference type="Ensembl" id="ENSCINT00000015926.3">
    <property type="protein sequence ID" value="ENSCINP00000015926.3"/>
    <property type="gene ID" value="ENSCING00000007766.3"/>
</dbReference>
<reference evidence="2" key="4">
    <citation type="submission" date="2025-09" db="UniProtKB">
        <authorList>
            <consortium name="Ensembl"/>
        </authorList>
    </citation>
    <scope>IDENTIFICATION</scope>
</reference>
<dbReference type="InterPro" id="IPR000884">
    <property type="entry name" value="TSP1_rpt"/>
</dbReference>
<keyword evidence="3" id="KW-1185">Reference proteome</keyword>
<feature type="compositionally biased region" description="Polar residues" evidence="1">
    <location>
        <begin position="11"/>
        <end position="20"/>
    </location>
</feature>
<dbReference type="AlphaFoldDB" id="F6XTL5"/>
<dbReference type="GeneTree" id="ENSGT00660000095958"/>
<dbReference type="HOGENOM" id="CLU_2054892_0_0_1"/>
<evidence type="ECO:0000313" key="3">
    <source>
        <dbReference type="Proteomes" id="UP000008144"/>
    </source>
</evidence>
<reference evidence="2" key="3">
    <citation type="submission" date="2025-08" db="UniProtKB">
        <authorList>
            <consortium name="Ensembl"/>
        </authorList>
    </citation>
    <scope>IDENTIFICATION</scope>
</reference>
<organism evidence="2 3">
    <name type="scientific">Ciona intestinalis</name>
    <name type="common">Transparent sea squirt</name>
    <name type="synonym">Ascidia intestinalis</name>
    <dbReference type="NCBI Taxonomy" id="7719"/>
    <lineage>
        <taxon>Eukaryota</taxon>
        <taxon>Metazoa</taxon>
        <taxon>Chordata</taxon>
        <taxon>Tunicata</taxon>
        <taxon>Ascidiacea</taxon>
        <taxon>Phlebobranchia</taxon>
        <taxon>Cionidae</taxon>
        <taxon>Ciona</taxon>
    </lineage>
</organism>
<sequence>RSELAECGPNNEETITTGDNSVPSWPFLFEAISLDTSPVKSVATSCNRIFPTARNDESRCGQWLNWSPCAAGFRSRGRTCPADFRGNRTQRRRCQTNRPGCGNRLLSSYAFYRLIGLFMG</sequence>
<dbReference type="InParanoid" id="F6XTL5"/>
<name>F6XTL5_CIOIN</name>
<accession>F6XTL5</accession>
<dbReference type="PROSITE" id="PS50092">
    <property type="entry name" value="TSP1"/>
    <property type="match status" value="1"/>
</dbReference>